<dbReference type="InterPro" id="IPR039329">
    <property type="entry name" value="SIAE"/>
</dbReference>
<evidence type="ECO:0000256" key="2">
    <source>
        <dbReference type="SAM" id="SignalP"/>
    </source>
</evidence>
<feature type="domain" description="Sialate O-acetylesterase" evidence="3">
    <location>
        <begin position="418"/>
        <end position="483"/>
    </location>
</feature>
<evidence type="ECO:0000259" key="3">
    <source>
        <dbReference type="Pfam" id="PF03629"/>
    </source>
</evidence>
<dbReference type="SUPFAM" id="SSF49785">
    <property type="entry name" value="Galactose-binding domain-like"/>
    <property type="match status" value="1"/>
</dbReference>
<dbReference type="PANTHER" id="PTHR22901:SF0">
    <property type="entry name" value="SIALATE O-ACETYLESTERASE"/>
    <property type="match status" value="1"/>
</dbReference>
<gene>
    <name evidence="4" type="ORF">GCM10011380_16150</name>
</gene>
<dbReference type="PANTHER" id="PTHR22901">
    <property type="entry name" value="SIALATE O-ACETYLESTERASE"/>
    <property type="match status" value="1"/>
</dbReference>
<dbReference type="InterPro" id="IPR036514">
    <property type="entry name" value="SGNH_hydro_sf"/>
</dbReference>
<dbReference type="Pfam" id="PF03629">
    <property type="entry name" value="SASA"/>
    <property type="match status" value="2"/>
</dbReference>
<reference evidence="4" key="1">
    <citation type="journal article" date="2014" name="Int. J. Syst. Evol. Microbiol.">
        <title>Complete genome sequence of Corynebacterium casei LMG S-19264T (=DSM 44701T), isolated from a smear-ripened cheese.</title>
        <authorList>
            <consortium name="US DOE Joint Genome Institute (JGI-PGF)"/>
            <person name="Walter F."/>
            <person name="Albersmeier A."/>
            <person name="Kalinowski J."/>
            <person name="Ruckert C."/>
        </authorList>
    </citation>
    <scope>NUCLEOTIDE SEQUENCE</scope>
    <source>
        <strain evidence="4">CGMCC 1.15330</strain>
    </source>
</reference>
<sequence length="648" mass="68144">MARGLTTLFLSAALSGVLAAPALAAPRLDGIIGDHAVLQRGRPIPISGTASPNEPVLIALGGKTVTTRTDRDGRFKAELPALPAGGPYDLSIAAPSGALVARDLMVGDVYLCSGQSNMEMPVGVAQSWIPDANPPLDPKLRLVTITKRSSAAPLDTFRDTPRWAAADQGNIPGFSAACFYMAQALRRAAPDVPVGAVHASWGGSRISAWLTPAGQRAAGLGEEADLLALYARDPAAAERRASGRWEAWWRAGSGDATGREPWQPDAALDWKPVLRFSHFEEWGVPELADYNGMIWYQREITVTPAQARGPAMLSIGMVDDADRTWVNGVGVGGSSLAGQARTYALAEGVLKPGRNVITVNDDDVYAFGGMTGPAETMRITFADGSSIPLGDSWRYAIAKRLTGGAPRVPWDDINGVGTLYNGMIVALGGMPLAGVAWYQGESDTGLPGYDTRLSELMKGWRARFASPQMPFAIVQLANYGALAKAPGESGWGWLRDVQRRVAEADGRSGLAVALDLGDPRDIHPGEKHEVGVRLARVMRARVLGEAISPSGPALAGARREQDGSVSVSFTGVTGALHATGSDRAIGFELCGAAAGSCRYADARVEGQTVRLAGANGATRVRYAWADAPSVNVFDDAGLTLPGFEAAVK</sequence>
<dbReference type="AlphaFoldDB" id="A0A916T3C1"/>
<reference evidence="4" key="2">
    <citation type="submission" date="2020-09" db="EMBL/GenBank/DDBJ databases">
        <authorList>
            <person name="Sun Q."/>
            <person name="Zhou Y."/>
        </authorList>
    </citation>
    <scope>NUCLEOTIDE SEQUENCE</scope>
    <source>
        <strain evidence="4">CGMCC 1.15330</strain>
    </source>
</reference>
<dbReference type="InterPro" id="IPR008979">
    <property type="entry name" value="Galactose-bd-like_sf"/>
</dbReference>
<name>A0A916T3C1_9SPHN</name>
<evidence type="ECO:0000313" key="5">
    <source>
        <dbReference type="Proteomes" id="UP000623067"/>
    </source>
</evidence>
<keyword evidence="1" id="KW-0378">Hydrolase</keyword>
<keyword evidence="5" id="KW-1185">Reference proteome</keyword>
<dbReference type="RefSeq" id="WP_188658227.1">
    <property type="nucleotide sequence ID" value="NZ_BMIH01000002.1"/>
</dbReference>
<feature type="domain" description="Sialate O-acetylesterase" evidence="3">
    <location>
        <begin position="107"/>
        <end position="211"/>
    </location>
</feature>
<dbReference type="Gene3D" id="3.40.50.1110">
    <property type="entry name" value="SGNH hydrolase"/>
    <property type="match status" value="2"/>
</dbReference>
<comment type="caution">
    <text evidence="4">The sequence shown here is derived from an EMBL/GenBank/DDBJ whole genome shotgun (WGS) entry which is preliminary data.</text>
</comment>
<feature type="chain" id="PRO_5037226001" evidence="2">
    <location>
        <begin position="25"/>
        <end position="648"/>
    </location>
</feature>
<protein>
    <submittedName>
        <fullName evidence="4">Sialic acid-specific 9-O-acetylesterase</fullName>
    </submittedName>
</protein>
<dbReference type="InterPro" id="IPR005181">
    <property type="entry name" value="SASA"/>
</dbReference>
<keyword evidence="2" id="KW-0732">Signal</keyword>
<dbReference type="GO" id="GO:0001681">
    <property type="term" value="F:sialate O-acetylesterase activity"/>
    <property type="evidence" value="ECO:0007669"/>
    <property type="project" value="InterPro"/>
</dbReference>
<dbReference type="SUPFAM" id="SSF52266">
    <property type="entry name" value="SGNH hydrolase"/>
    <property type="match status" value="1"/>
</dbReference>
<feature type="signal peptide" evidence="2">
    <location>
        <begin position="1"/>
        <end position="24"/>
    </location>
</feature>
<dbReference type="Proteomes" id="UP000623067">
    <property type="component" value="Unassembled WGS sequence"/>
</dbReference>
<proteinExistence type="predicted"/>
<organism evidence="4 5">
    <name type="scientific">Sphingomonas metalli</name>
    <dbReference type="NCBI Taxonomy" id="1779358"/>
    <lineage>
        <taxon>Bacteria</taxon>
        <taxon>Pseudomonadati</taxon>
        <taxon>Pseudomonadota</taxon>
        <taxon>Alphaproteobacteria</taxon>
        <taxon>Sphingomonadales</taxon>
        <taxon>Sphingomonadaceae</taxon>
        <taxon>Sphingomonas</taxon>
    </lineage>
</organism>
<accession>A0A916T3C1</accession>
<dbReference type="GO" id="GO:0005975">
    <property type="term" value="P:carbohydrate metabolic process"/>
    <property type="evidence" value="ECO:0007669"/>
    <property type="project" value="TreeGrafter"/>
</dbReference>
<evidence type="ECO:0000256" key="1">
    <source>
        <dbReference type="ARBA" id="ARBA00022801"/>
    </source>
</evidence>
<evidence type="ECO:0000313" key="4">
    <source>
        <dbReference type="EMBL" id="GGB27289.1"/>
    </source>
</evidence>
<dbReference type="EMBL" id="BMIH01000002">
    <property type="protein sequence ID" value="GGB27289.1"/>
    <property type="molecule type" value="Genomic_DNA"/>
</dbReference>